<proteinExistence type="inferred from homology"/>
<evidence type="ECO:0000313" key="6">
    <source>
        <dbReference type="Proteomes" id="UP000503464"/>
    </source>
</evidence>
<dbReference type="PANTHER" id="PTHR12215:SF10">
    <property type="entry name" value="L-AMINOADIPATE-SEMIALDEHYDE DEHYDROGENASE-PHOSPHOPANTETHEINYL TRANSFERASE"/>
    <property type="match status" value="1"/>
</dbReference>
<dbReference type="EMBL" id="CP054160">
    <property type="protein sequence ID" value="QKJ57753.2"/>
    <property type="molecule type" value="Genomic_DNA"/>
</dbReference>
<dbReference type="GO" id="GO:0000287">
    <property type="term" value="F:magnesium ion binding"/>
    <property type="evidence" value="ECO:0007669"/>
    <property type="project" value="InterPro"/>
</dbReference>
<evidence type="ECO:0000313" key="5">
    <source>
        <dbReference type="EMBL" id="QKJ57753.2"/>
    </source>
</evidence>
<accession>A0AAE7EFN5</accession>
<dbReference type="InterPro" id="IPR037143">
    <property type="entry name" value="4-PPantetheinyl_Trfase_dom_sf"/>
</dbReference>
<keyword evidence="2 5" id="KW-0808">Transferase</keyword>
<gene>
    <name evidence="5" type="ORF">G9399_04300</name>
</gene>
<dbReference type="AlphaFoldDB" id="A0AAE7EFN5"/>
<reference evidence="6" key="1">
    <citation type="submission" date="2020-03" db="EMBL/GenBank/DDBJ databases">
        <title>Genome sequences of seven Enterobacteriaceae strains isolated from Canadian wastewater treatment facilities.</title>
        <authorList>
            <person name="Huang H."/>
            <person name="Chmara J.T."/>
            <person name="Duceppe M.-O."/>
        </authorList>
    </citation>
    <scope>NUCLEOTIDE SEQUENCE [LARGE SCALE GENOMIC DNA]</scope>
    <source>
        <strain evidence="6">Biosolid 3</strain>
    </source>
</reference>
<evidence type="ECO:0000256" key="2">
    <source>
        <dbReference type="ARBA" id="ARBA00022679"/>
    </source>
</evidence>
<feature type="domain" description="4'-phosphopantetheinyl transferase N-terminal" evidence="4">
    <location>
        <begin position="24"/>
        <end position="100"/>
    </location>
</feature>
<evidence type="ECO:0000259" key="4">
    <source>
        <dbReference type="Pfam" id="PF22624"/>
    </source>
</evidence>
<dbReference type="InterPro" id="IPR050559">
    <property type="entry name" value="P-Pant_transferase_sf"/>
</dbReference>
<feature type="domain" description="4'-phosphopantetheinyl transferase" evidence="3">
    <location>
        <begin position="106"/>
        <end position="198"/>
    </location>
</feature>
<dbReference type="InterPro" id="IPR055066">
    <property type="entry name" value="AASDHPPT_N"/>
</dbReference>
<comment type="similarity">
    <text evidence="1">Belongs to the P-Pant transferase superfamily. Gsp/Sfp/HetI/AcpT family.</text>
</comment>
<dbReference type="Proteomes" id="UP000503464">
    <property type="component" value="Chromosome"/>
</dbReference>
<dbReference type="Pfam" id="PF01648">
    <property type="entry name" value="ACPS"/>
    <property type="match status" value="1"/>
</dbReference>
<dbReference type="Gene3D" id="3.90.470.20">
    <property type="entry name" value="4'-phosphopantetheinyl transferase domain"/>
    <property type="match status" value="2"/>
</dbReference>
<dbReference type="GO" id="GO:0019878">
    <property type="term" value="P:lysine biosynthetic process via aminoadipic acid"/>
    <property type="evidence" value="ECO:0007669"/>
    <property type="project" value="TreeGrafter"/>
</dbReference>
<dbReference type="RefSeq" id="WP_221035268.1">
    <property type="nucleotide sequence ID" value="NZ_CP054160.3"/>
</dbReference>
<dbReference type="SUPFAM" id="SSF56214">
    <property type="entry name" value="4'-phosphopantetheinyl transferase"/>
    <property type="match status" value="2"/>
</dbReference>
<dbReference type="GO" id="GO:0008897">
    <property type="term" value="F:holo-[acyl-carrier-protein] synthase activity"/>
    <property type="evidence" value="ECO:0007669"/>
    <property type="project" value="InterPro"/>
</dbReference>
<dbReference type="InterPro" id="IPR008278">
    <property type="entry name" value="4-PPantetheinyl_Trfase_dom"/>
</dbReference>
<sequence length="219" mass="25181">MTNYIYCSRIDELSSELLYSQRDYLDRDQRILFDRFRFDDDKRRSLLGRMLLRYALKKHVGYQGSHFPRLHYNRYGKPAVMGMKGGFNLSHAGDWAVCAYTTQGDIGVDVEKRVPIDIYDYQDVLTPEEFTQLAQGKNVDFFRLWSLKEAIIKADGRGFALSPTTFTLPHPFANGLTVDVAEKRWYLYSQDIGGEYVLSSASTSYDTALFSLAFDTLLA</sequence>
<dbReference type="GO" id="GO:0005829">
    <property type="term" value="C:cytosol"/>
    <property type="evidence" value="ECO:0007669"/>
    <property type="project" value="TreeGrafter"/>
</dbReference>
<dbReference type="PANTHER" id="PTHR12215">
    <property type="entry name" value="PHOSPHOPANTETHEINE TRANSFERASE"/>
    <property type="match status" value="1"/>
</dbReference>
<organism evidence="5 6">
    <name type="scientific">Serratia fonticola</name>
    <dbReference type="NCBI Taxonomy" id="47917"/>
    <lineage>
        <taxon>Bacteria</taxon>
        <taxon>Pseudomonadati</taxon>
        <taxon>Pseudomonadota</taxon>
        <taxon>Gammaproteobacteria</taxon>
        <taxon>Enterobacterales</taxon>
        <taxon>Yersiniaceae</taxon>
        <taxon>Serratia</taxon>
    </lineage>
</organism>
<protein>
    <submittedName>
        <fullName evidence="5">4'-phosphopantetheinyl transferase superfamily protein</fullName>
    </submittedName>
</protein>
<evidence type="ECO:0000256" key="1">
    <source>
        <dbReference type="ARBA" id="ARBA00010990"/>
    </source>
</evidence>
<evidence type="ECO:0000259" key="3">
    <source>
        <dbReference type="Pfam" id="PF01648"/>
    </source>
</evidence>
<name>A0AAE7EFN5_SERFO</name>
<dbReference type="Pfam" id="PF22624">
    <property type="entry name" value="AASDHPPT_N"/>
    <property type="match status" value="1"/>
</dbReference>